<accession>A0A0E3ZVD0</accession>
<evidence type="ECO:0000259" key="1">
    <source>
        <dbReference type="Pfam" id="PF04965"/>
    </source>
</evidence>
<dbReference type="KEGG" id="srd:SD10_15340"/>
<protein>
    <recommendedName>
        <fullName evidence="1">IraD/Gp25-like domain-containing protein</fullName>
    </recommendedName>
</protein>
<dbReference type="Proteomes" id="UP000033054">
    <property type="component" value="Chromosome"/>
</dbReference>
<keyword evidence="3" id="KW-1185">Reference proteome</keyword>
<gene>
    <name evidence="2" type="ORF">SD10_15340</name>
</gene>
<dbReference type="SUPFAM" id="SSF160719">
    <property type="entry name" value="gpW/gp25-like"/>
    <property type="match status" value="1"/>
</dbReference>
<name>A0A0E3ZVD0_9BACT</name>
<organism evidence="2 3">
    <name type="scientific">Spirosoma radiotolerans</name>
    <dbReference type="NCBI Taxonomy" id="1379870"/>
    <lineage>
        <taxon>Bacteria</taxon>
        <taxon>Pseudomonadati</taxon>
        <taxon>Bacteroidota</taxon>
        <taxon>Cytophagia</taxon>
        <taxon>Cytophagales</taxon>
        <taxon>Cytophagaceae</taxon>
        <taxon>Spirosoma</taxon>
    </lineage>
</organism>
<evidence type="ECO:0000313" key="2">
    <source>
        <dbReference type="EMBL" id="AKD56064.1"/>
    </source>
</evidence>
<dbReference type="InterPro" id="IPR007048">
    <property type="entry name" value="IraD/Gp25-like"/>
</dbReference>
<dbReference type="EMBL" id="CP010429">
    <property type="protein sequence ID" value="AKD56064.1"/>
    <property type="molecule type" value="Genomic_DNA"/>
</dbReference>
<proteinExistence type="predicted"/>
<dbReference type="AlphaFoldDB" id="A0A0E3ZVD0"/>
<dbReference type="STRING" id="1379870.SD10_15340"/>
<dbReference type="Pfam" id="PF04965">
    <property type="entry name" value="GPW_gp25"/>
    <property type="match status" value="1"/>
</dbReference>
<sequence>MNQPFYRLPIRFGPLMAGKELPTCGVGVSIAQVLYLLLHTKYGELRSDRSFGCKIWDIEFDHTIRNSRWIDYLCDSLEAAIRQHERRLKNPNVTVQFQPVEHRLDATPEEYKRLATVTVNATLCETEEPFRFATQLHIGQMST</sequence>
<dbReference type="PATRIC" id="fig|1379870.5.peg.3334"/>
<feature type="domain" description="IraD/Gp25-like" evidence="1">
    <location>
        <begin position="29"/>
        <end position="124"/>
    </location>
</feature>
<dbReference type="HOGENOM" id="CLU_150505_0_0_10"/>
<dbReference type="Gene3D" id="3.10.450.40">
    <property type="match status" value="1"/>
</dbReference>
<reference evidence="2 3" key="1">
    <citation type="journal article" date="2014" name="Curr. Microbiol.">
        <title>Spirosoma radiotolerans sp. nov., a gamma-radiation-resistant bacterium isolated from gamma ray-irradiated soil.</title>
        <authorList>
            <person name="Lee J.J."/>
            <person name="Srinivasan S."/>
            <person name="Lim S."/>
            <person name="Joe M."/>
            <person name="Im S."/>
            <person name="Bae S.I."/>
            <person name="Park K.R."/>
            <person name="Han J.H."/>
            <person name="Park S.H."/>
            <person name="Joo B.M."/>
            <person name="Park S.J."/>
            <person name="Kim M.K."/>
        </authorList>
    </citation>
    <scope>NUCLEOTIDE SEQUENCE [LARGE SCALE GENOMIC DNA]</scope>
    <source>
        <strain evidence="2 3">DG5A</strain>
    </source>
</reference>
<evidence type="ECO:0000313" key="3">
    <source>
        <dbReference type="Proteomes" id="UP000033054"/>
    </source>
</evidence>